<evidence type="ECO:0000313" key="6">
    <source>
        <dbReference type="EMBL" id="GAK49151.1"/>
    </source>
</evidence>
<dbReference type="SUPFAM" id="SSF49265">
    <property type="entry name" value="Fibronectin type III"/>
    <property type="match status" value="6"/>
</dbReference>
<sequence>MIIRRVCSVVVLSVTLLATLSAVPGDVLAAPAFSSSAWPQDTGAPVNSSPVLGDLDGDGVLEIVVGSDNNKVYAWKPDGTLMPGWPVTTNDSVRSSPALADVDGDGHLEVIVGSFDNKVYVWNFHGSILPGWPASTGSVIYSSPAVGDIDGDQLPEVVVGSFDNKVYAWNADGSLARNWPKPTGLFVYSSPALADINRDGVLDVIIGTDNNRVFAWKGDGTDLDGWPVATEHVVPSSPAVGDIDNDGEVEIVAASWDKVFVWNTKGERKAGWPTTAGHQIPSSPALADLDDDGQLEIIIGCKDGKVYAWKANGQPAPGWPAVTDGEISGAPAVGDVDGDGRLEVVIGSKDNKVYMWTAQGVLVQGWPRQANAAITSSPAIGDLDGDGTMEIVIGSKDQFVYAWTMPRVGAQTPKVVWQGFRGSPAHSGRYGDAIGSAVVAALPNQFTPKPGDAQVLVESSTSSRQPVIPAIAGQILDLTVTNYDNTSMTLTWTAPSGLFSPQAVYDLRFAAQPITDESWESSVKYPETIHPAPAGTKEVLAIKELKLPELQLKDMLYIAMRISDGAGQINPLSNVVRVEQLDEDAPAKIESLAVKELDQNTLELSWKATGDDGNQGTATTYDIRYSDVPLTELTWVRAIQASNIPAPLPAGTMQTFQVLKPWNDKEMFWAIRAIDDALNLSPLSDVVAWNPVASAPFARIVDLSLTGNALTWTAPAKSSDAAKTDKANRYEMRYTEFPLTEADWNTATPVENVPVPEIPGTPQTFALNGLPEGKKLFFAVKSLDSNGTASEISNVVEVLIEERQAPDAITDVAIEELTKESVTLNWTAPQQIVGDKSVSVNKYEVRYSVTPLTEETWSNAAVAQNILKPASPKTLETYILKDAPKDTVYYVAVKSFDDRGKASPLSNVVRVPVFDAIAPAPIIDLAVDDSGKDWVKISWTATGDNDNEGQAAKQLIRLAPSLKAIKGWASAKDIENDVFPSVAGAKDSYTIQGLDSNATYFIALKSVDAFGNESEISNIVRAKTLDSVAPGSISDLRIAAESEKGVVLQWTAPGENAMEGQAKSYDLRYAQQPITAENWELLTKKDEMPAPQPAGSTEKVTVTGLQPNTKYYAAIVALDASGNSSPLSNVLEIVPGDTIAPEGITTLWAENVDNSSVFLDWLSPGDDELHQTPNKYEIRYSREPLDEDSWKTAKTAPDSPKPSPQGEKEQFLLSGLQKNSLYHIGVKAIDAAGNISPISNIVRVYTSDDVIKDVKILEFDQQNVTLTWTAPGGILPEQNRVYDIRYATTTLTDESWEKANPVRNLPYEALLARDPGQKEQVTLTGLPQYEQLFFGVRVLTSSPDNQEQRSKLSNVVELNRLDVIPPAEITTLQVKNTNGAQGGMYAFQLAWQATGDNDFEGTADHYDIRYGTTPPTEANWERLTPIQPLPAPQSAGSFQETTAHIPAGEDTLYFAIRSYDEALNASALSNIAQWAPKDSVAPAPVQTLRAERLENGDIKLSWIAPGDNENRGTAAFYDIRYATKESDLKKWETATVVPGEPLPDVAGSEQEYILKGIRQDAACYIGLKTTDDARNTSQLSNIVMLEKAPVAAITDLTFVSGTESSVTLTWTAPRDRVAERVQSYDIRYSEDRAVLEVWKQATVVKHNLTPRQSGSGESITLDQLAPNKRYYVAIKATDHAKETSQLSNIAIAYTADTTPPATITDLSVSRSDLDAVTVRWTVVEDDAIHDVPASYEIRYATEPLSEANWNTATLVVNNLQPTALASQMEYTIAGLEESHLYYVGIRAKDQAGNISALSNKLIARTKDTTPPQAVTDLRAIYPTPTSVLLIWTTPADVMDLSSDPRGAELQSGLPLEDMLITGYDIRYINSANGSSLTEENWEQAEKVLTPPAPLTPGTVAQFAVSPLSADQTYIFAIRAIDSSGNVSAISNLIAETTLPADLAAPVTTARAVAENDTLGWRLVQGQELGQLQADQSGVLTLQAKGERKIPGKTAMTAVYPATNEDVTMPQGELKFAVKGTEPFFICAKVNALESSEVFNLCYSSQQQMAAPDARNADAVVQTITQSPRTRLENYIFFPLDEVALDNQWHDIQRDLTKDLMEGAGQVYGSSSRFYVRGTDVSVRSVTVEGVLFTSLTDFEDRLNPLDNGWKLHFGTGTVDLLQEPMTGDTGVMSFTPQGSEQKAGTSQIQSYVITGIRARGIQGVERTNFYLHAQSADNSNIVLTYPQSGMTQVSEKPFFLADVKASAEFKIILKVQTKDNREVYVGYLPESMLQTTAASSGNYFYFPLRTVSRSNGWMQVIADVAGDLKTNQVEYAATTWLSFHGQEINLDNIGFSTGVLTNLLK</sequence>
<feature type="domain" description="Fibronectin type-III" evidence="5">
    <location>
        <begin position="918"/>
        <end position="1027"/>
    </location>
</feature>
<feature type="chain" id="PRO_5006631464" evidence="4">
    <location>
        <begin position="30"/>
        <end position="2345"/>
    </location>
</feature>
<evidence type="ECO:0000256" key="2">
    <source>
        <dbReference type="ARBA" id="ARBA00022737"/>
    </source>
</evidence>
<dbReference type="STRING" id="1499966.U14_00369"/>
<dbReference type="Pfam" id="PF00041">
    <property type="entry name" value="fn3"/>
    <property type="match status" value="2"/>
</dbReference>
<protein>
    <submittedName>
        <fullName evidence="6">Cell surface protein</fullName>
    </submittedName>
</protein>
<gene>
    <name evidence="6" type="ORF">U14_00369</name>
</gene>
<dbReference type="SMART" id="SM00060">
    <property type="entry name" value="FN3"/>
    <property type="match status" value="11"/>
</dbReference>
<reference evidence="6" key="1">
    <citation type="journal article" date="2015" name="PeerJ">
        <title>First genomic representation of candidate bacterial phylum KSB3 points to enhanced environmental sensing as a trigger of wastewater bulking.</title>
        <authorList>
            <person name="Sekiguchi Y."/>
            <person name="Ohashi A."/>
            <person name="Parks D.H."/>
            <person name="Yamauchi T."/>
            <person name="Tyson G.W."/>
            <person name="Hugenholtz P."/>
        </authorList>
    </citation>
    <scope>NUCLEOTIDE SEQUENCE [LARGE SCALE GENOMIC DNA]</scope>
</reference>
<evidence type="ECO:0000256" key="1">
    <source>
        <dbReference type="ARBA" id="ARBA00022729"/>
    </source>
</evidence>
<organism evidence="6">
    <name type="scientific">Candidatus Moduliflexus flocculans</name>
    <dbReference type="NCBI Taxonomy" id="1499966"/>
    <lineage>
        <taxon>Bacteria</taxon>
        <taxon>Candidatus Moduliflexota</taxon>
        <taxon>Candidatus Moduliflexia</taxon>
        <taxon>Candidatus Moduliflexales</taxon>
        <taxon>Candidatus Moduliflexaceae</taxon>
    </lineage>
</organism>
<feature type="signal peptide" evidence="4">
    <location>
        <begin position="1"/>
        <end position="29"/>
    </location>
</feature>
<dbReference type="InterPro" id="IPR013517">
    <property type="entry name" value="FG-GAP"/>
</dbReference>
<dbReference type="InterPro" id="IPR050991">
    <property type="entry name" value="ECM_Regulatory_Proteins"/>
</dbReference>
<dbReference type="EMBL" id="DF820455">
    <property type="protein sequence ID" value="GAK49151.1"/>
    <property type="molecule type" value="Genomic_DNA"/>
</dbReference>
<feature type="domain" description="Fibronectin type-III" evidence="5">
    <location>
        <begin position="808"/>
        <end position="916"/>
    </location>
</feature>
<dbReference type="PANTHER" id="PTHR46708">
    <property type="entry name" value="TENASCIN"/>
    <property type="match status" value="1"/>
</dbReference>
<keyword evidence="7" id="KW-1185">Reference proteome</keyword>
<proteinExistence type="predicted"/>
<evidence type="ECO:0000256" key="3">
    <source>
        <dbReference type="SAM" id="MobiDB-lite"/>
    </source>
</evidence>
<keyword evidence="2" id="KW-0677">Repeat</keyword>
<dbReference type="Proteomes" id="UP000030700">
    <property type="component" value="Unassembled WGS sequence"/>
</dbReference>
<dbReference type="Pfam" id="PF13517">
    <property type="entry name" value="FG-GAP_3"/>
    <property type="match status" value="4"/>
</dbReference>
<keyword evidence="1 4" id="KW-0732">Signal</keyword>
<dbReference type="Gene3D" id="2.60.40.10">
    <property type="entry name" value="Immunoglobulins"/>
    <property type="match status" value="9"/>
</dbReference>
<evidence type="ECO:0000256" key="4">
    <source>
        <dbReference type="SAM" id="SignalP"/>
    </source>
</evidence>
<dbReference type="CDD" id="cd00063">
    <property type="entry name" value="FN3"/>
    <property type="match status" value="6"/>
</dbReference>
<feature type="region of interest" description="Disordered" evidence="3">
    <location>
        <begin position="1180"/>
        <end position="1208"/>
    </location>
</feature>
<name>A0A0S6VTU6_9BACT</name>
<dbReference type="PANTHER" id="PTHR46708:SF2">
    <property type="entry name" value="FIBRONECTIN TYPE-III DOMAIN-CONTAINING PROTEIN"/>
    <property type="match status" value="1"/>
</dbReference>
<evidence type="ECO:0000313" key="7">
    <source>
        <dbReference type="Proteomes" id="UP000030700"/>
    </source>
</evidence>
<feature type="domain" description="Fibronectin type-III" evidence="5">
    <location>
        <begin position="1810"/>
        <end position="1940"/>
    </location>
</feature>
<feature type="domain" description="Fibronectin type-III" evidence="5">
    <location>
        <begin position="1699"/>
        <end position="1808"/>
    </location>
</feature>
<dbReference type="HOGENOM" id="CLU_229722_0_0_0"/>
<evidence type="ECO:0000259" key="5">
    <source>
        <dbReference type="PROSITE" id="PS50853"/>
    </source>
</evidence>
<dbReference type="SUPFAM" id="SSF69318">
    <property type="entry name" value="Integrin alpha N-terminal domain"/>
    <property type="match status" value="1"/>
</dbReference>
<dbReference type="InterPro" id="IPR003961">
    <property type="entry name" value="FN3_dom"/>
</dbReference>
<dbReference type="PROSITE" id="PS50853">
    <property type="entry name" value="FN3"/>
    <property type="match status" value="7"/>
</dbReference>
<dbReference type="InterPro" id="IPR028994">
    <property type="entry name" value="Integrin_alpha_N"/>
</dbReference>
<feature type="compositionally biased region" description="Basic and acidic residues" evidence="3">
    <location>
        <begin position="1180"/>
        <end position="1191"/>
    </location>
</feature>
<feature type="domain" description="Fibronectin type-III" evidence="5">
    <location>
        <begin position="1032"/>
        <end position="1138"/>
    </location>
</feature>
<dbReference type="InterPro" id="IPR013783">
    <property type="entry name" value="Ig-like_fold"/>
</dbReference>
<feature type="domain" description="Fibronectin type-III" evidence="5">
    <location>
        <begin position="1140"/>
        <end position="1249"/>
    </location>
</feature>
<accession>A0A0S6VTU6</accession>
<dbReference type="SUPFAM" id="SSF89372">
    <property type="entry name" value="Fucose-specific lectin"/>
    <property type="match status" value="1"/>
</dbReference>
<dbReference type="InterPro" id="IPR036116">
    <property type="entry name" value="FN3_sf"/>
</dbReference>
<dbReference type="Gene3D" id="2.130.10.130">
    <property type="entry name" value="Integrin alpha, N-terminal"/>
    <property type="match status" value="2"/>
</dbReference>
<feature type="domain" description="Fibronectin type-III" evidence="5">
    <location>
        <begin position="1592"/>
        <end position="1697"/>
    </location>
</feature>